<comment type="similarity">
    <text evidence="2">Belongs to the bacterial solute-binding protein 2 family.</text>
</comment>
<evidence type="ECO:0000256" key="4">
    <source>
        <dbReference type="SAM" id="Coils"/>
    </source>
</evidence>
<proteinExistence type="inferred from homology"/>
<name>A0A174S3K0_9FIRM</name>
<evidence type="ECO:0000256" key="5">
    <source>
        <dbReference type="SAM" id="SignalP"/>
    </source>
</evidence>
<evidence type="ECO:0000256" key="1">
    <source>
        <dbReference type="ARBA" id="ARBA00004196"/>
    </source>
</evidence>
<feature type="coiled-coil region" evidence="4">
    <location>
        <begin position="43"/>
        <end position="70"/>
    </location>
</feature>
<evidence type="ECO:0000256" key="3">
    <source>
        <dbReference type="ARBA" id="ARBA00022729"/>
    </source>
</evidence>
<protein>
    <submittedName>
        <fullName evidence="7">LacI family transcriptional regulator</fullName>
    </submittedName>
</protein>
<feature type="chain" id="PRO_5038937556" evidence="5">
    <location>
        <begin position="21"/>
        <end position="355"/>
    </location>
</feature>
<evidence type="ECO:0000313" key="8">
    <source>
        <dbReference type="Proteomes" id="UP000095512"/>
    </source>
</evidence>
<dbReference type="CDD" id="cd19971">
    <property type="entry name" value="PBP1_ABC_sugar_binding-like"/>
    <property type="match status" value="1"/>
</dbReference>
<reference evidence="7 8" key="1">
    <citation type="submission" date="2015-09" db="EMBL/GenBank/DDBJ databases">
        <authorList>
            <consortium name="Pathogen Informatics"/>
        </authorList>
    </citation>
    <scope>NUCLEOTIDE SEQUENCE [LARGE SCALE GENOMIC DNA]</scope>
    <source>
        <strain evidence="7 8">2789STDY5834865</strain>
    </source>
</reference>
<comment type="subcellular location">
    <subcellularLocation>
        <location evidence="1">Cell envelope</location>
    </subcellularLocation>
</comment>
<evidence type="ECO:0000259" key="6">
    <source>
        <dbReference type="Pfam" id="PF13407"/>
    </source>
</evidence>
<gene>
    <name evidence="7" type="primary">rbsB_11</name>
    <name evidence="7" type="ORF">ERS852480_04406</name>
</gene>
<feature type="signal peptide" evidence="5">
    <location>
        <begin position="1"/>
        <end position="20"/>
    </location>
</feature>
<dbReference type="PANTHER" id="PTHR46847:SF1">
    <property type="entry name" value="D-ALLOSE-BINDING PERIPLASMIC PROTEIN-RELATED"/>
    <property type="match status" value="1"/>
</dbReference>
<sequence>MKRKVLAALLLLTIAGVSLAGCSGGKTGETSTAAQTQAETKVEANAETKAEAAESAKEAAKESSAEVKENGNKEHYKFGFAATTMNNPFFHAIQEAIEEVVNENGDELIVIDAQNDAQKQISMVEDLLTQGIDLLFLCPIDSASIKSSLEQCSKAGVPVVNFDTDVYDVDLVNTIIVSDNYYAGELVAEDMMKKLPEGSKVCILTSPSAEACIKRQNGFKDKAAGYFKIVSEIDGKGDTATSLGIAEDVLQGNPDLGAFYAINDPSAIGCVQALESQKKTDVLVYGVDGQPMGKQAISEGTMEATAAQSPINIGKESVAVAYKILSGESVEKNILVPTFLIDKNNVAEYGLDGWQ</sequence>
<dbReference type="Gene3D" id="3.40.50.2300">
    <property type="match status" value="2"/>
</dbReference>
<dbReference type="RefSeq" id="WP_057572751.1">
    <property type="nucleotide sequence ID" value="NZ_CATYWZ010000181.1"/>
</dbReference>
<accession>A0A174S3K0</accession>
<dbReference type="PROSITE" id="PS51257">
    <property type="entry name" value="PROKAR_LIPOPROTEIN"/>
    <property type="match status" value="1"/>
</dbReference>
<dbReference type="Proteomes" id="UP000095512">
    <property type="component" value="Unassembled WGS sequence"/>
</dbReference>
<dbReference type="PANTHER" id="PTHR46847">
    <property type="entry name" value="D-ALLOSE-BINDING PERIPLASMIC PROTEIN-RELATED"/>
    <property type="match status" value="1"/>
</dbReference>
<dbReference type="AlphaFoldDB" id="A0A174S3K0"/>
<evidence type="ECO:0000256" key="2">
    <source>
        <dbReference type="ARBA" id="ARBA00007639"/>
    </source>
</evidence>
<organism evidence="7 8">
    <name type="scientific">Enterocloster clostridioformis</name>
    <dbReference type="NCBI Taxonomy" id="1531"/>
    <lineage>
        <taxon>Bacteria</taxon>
        <taxon>Bacillati</taxon>
        <taxon>Bacillota</taxon>
        <taxon>Clostridia</taxon>
        <taxon>Lachnospirales</taxon>
        <taxon>Lachnospiraceae</taxon>
        <taxon>Enterocloster</taxon>
    </lineage>
</organism>
<feature type="domain" description="Periplasmic binding protein" evidence="6">
    <location>
        <begin position="78"/>
        <end position="328"/>
    </location>
</feature>
<dbReference type="InterPro" id="IPR025997">
    <property type="entry name" value="SBP_2_dom"/>
</dbReference>
<dbReference type="GO" id="GO:0030246">
    <property type="term" value="F:carbohydrate binding"/>
    <property type="evidence" value="ECO:0007669"/>
    <property type="project" value="UniProtKB-ARBA"/>
</dbReference>
<dbReference type="SUPFAM" id="SSF53822">
    <property type="entry name" value="Periplasmic binding protein-like I"/>
    <property type="match status" value="1"/>
</dbReference>
<dbReference type="Pfam" id="PF13407">
    <property type="entry name" value="Peripla_BP_4"/>
    <property type="match status" value="1"/>
</dbReference>
<dbReference type="InterPro" id="IPR028082">
    <property type="entry name" value="Peripla_BP_I"/>
</dbReference>
<keyword evidence="4" id="KW-0175">Coiled coil</keyword>
<keyword evidence="3 5" id="KW-0732">Signal</keyword>
<dbReference type="GO" id="GO:0030313">
    <property type="term" value="C:cell envelope"/>
    <property type="evidence" value="ECO:0007669"/>
    <property type="project" value="UniProtKB-SubCell"/>
</dbReference>
<evidence type="ECO:0000313" key="7">
    <source>
        <dbReference type="EMBL" id="CUP92302.1"/>
    </source>
</evidence>
<dbReference type="EMBL" id="CZAB01000062">
    <property type="protein sequence ID" value="CUP92302.1"/>
    <property type="molecule type" value="Genomic_DNA"/>
</dbReference>